<keyword evidence="1" id="KW-0812">Transmembrane</keyword>
<comment type="caution">
    <text evidence="3">The sequence shown here is derived from an EMBL/GenBank/DDBJ whole genome shotgun (WGS) entry which is preliminary data.</text>
</comment>
<protein>
    <submittedName>
        <fullName evidence="3">Permease, drug/metabolite transporter (DMT) superfamily protein</fullName>
    </submittedName>
</protein>
<reference evidence="4" key="1">
    <citation type="journal article" date="2015" name="MBio">
        <title>Genome-Resolved Metagenomic Analysis Reveals Roles for Candidate Phyla and Other Microbial Community Members in Biogeochemical Transformations in Oil Reservoirs.</title>
        <authorList>
            <person name="Hu P."/>
            <person name="Tom L."/>
            <person name="Singh A."/>
            <person name="Thomas B.C."/>
            <person name="Baker B.J."/>
            <person name="Piceno Y.M."/>
            <person name="Andersen G.L."/>
            <person name="Banfield J.F."/>
        </authorList>
    </citation>
    <scope>NUCLEOTIDE SEQUENCE [LARGE SCALE GENOMIC DNA]</scope>
</reference>
<feature type="transmembrane region" description="Helical" evidence="1">
    <location>
        <begin position="180"/>
        <end position="200"/>
    </location>
</feature>
<accession>A0A117L111</accession>
<evidence type="ECO:0000313" key="3">
    <source>
        <dbReference type="EMBL" id="KUK16881.1"/>
    </source>
</evidence>
<evidence type="ECO:0000256" key="1">
    <source>
        <dbReference type="SAM" id="Phobius"/>
    </source>
</evidence>
<evidence type="ECO:0000313" key="4">
    <source>
        <dbReference type="Proteomes" id="UP000053911"/>
    </source>
</evidence>
<name>A0A117L111_9EURY</name>
<gene>
    <name evidence="3" type="ORF">XD54_1831</name>
</gene>
<dbReference type="RefSeq" id="WP_283217900.1">
    <property type="nucleotide sequence ID" value="NZ_LGFD01000052.1"/>
</dbReference>
<keyword evidence="1" id="KW-1133">Transmembrane helix</keyword>
<dbReference type="InterPro" id="IPR000620">
    <property type="entry name" value="EamA_dom"/>
</dbReference>
<feature type="transmembrane region" description="Helical" evidence="1">
    <location>
        <begin position="150"/>
        <end position="173"/>
    </location>
</feature>
<feature type="transmembrane region" description="Helical" evidence="1">
    <location>
        <begin position="206"/>
        <end position="228"/>
    </location>
</feature>
<dbReference type="EMBL" id="LGFD01000052">
    <property type="protein sequence ID" value="KUK16881.1"/>
    <property type="molecule type" value="Genomic_DNA"/>
</dbReference>
<dbReference type="Proteomes" id="UP000053911">
    <property type="component" value="Unassembled WGS sequence"/>
</dbReference>
<dbReference type="GO" id="GO:0016020">
    <property type="term" value="C:membrane"/>
    <property type="evidence" value="ECO:0007669"/>
    <property type="project" value="InterPro"/>
</dbReference>
<dbReference type="SUPFAM" id="SSF103481">
    <property type="entry name" value="Multidrug resistance efflux transporter EmrE"/>
    <property type="match status" value="2"/>
</dbReference>
<feature type="transmembrane region" description="Helical" evidence="1">
    <location>
        <begin position="265"/>
        <end position="282"/>
    </location>
</feature>
<proteinExistence type="predicted"/>
<dbReference type="PANTHER" id="PTHR22911:SF102">
    <property type="entry name" value="MEMBRANE PROTEIN"/>
    <property type="match status" value="1"/>
</dbReference>
<dbReference type="PANTHER" id="PTHR22911">
    <property type="entry name" value="ACYL-MALONYL CONDENSING ENZYME-RELATED"/>
    <property type="match status" value="1"/>
</dbReference>
<evidence type="ECO:0000259" key="2">
    <source>
        <dbReference type="Pfam" id="PF00892"/>
    </source>
</evidence>
<feature type="transmembrane region" description="Helical" evidence="1">
    <location>
        <begin position="32"/>
        <end position="50"/>
    </location>
</feature>
<dbReference type="AlphaFoldDB" id="A0A117L111"/>
<feature type="transmembrane region" description="Helical" evidence="1">
    <location>
        <begin position="7"/>
        <end position="26"/>
    </location>
</feature>
<feature type="transmembrane region" description="Helical" evidence="1">
    <location>
        <begin position="124"/>
        <end position="144"/>
    </location>
</feature>
<dbReference type="Pfam" id="PF00892">
    <property type="entry name" value="EamA"/>
    <property type="match status" value="2"/>
</dbReference>
<dbReference type="PATRIC" id="fig|172049.5.peg.1969"/>
<feature type="transmembrane region" description="Helical" evidence="1">
    <location>
        <begin position="240"/>
        <end position="259"/>
    </location>
</feature>
<feature type="domain" description="EamA" evidence="2">
    <location>
        <begin position="8"/>
        <end position="138"/>
    </location>
</feature>
<feature type="domain" description="EamA" evidence="2">
    <location>
        <begin position="151"/>
        <end position="280"/>
    </location>
</feature>
<feature type="transmembrane region" description="Helical" evidence="1">
    <location>
        <begin position="70"/>
        <end position="91"/>
    </location>
</feature>
<sequence length="285" mass="31596">MISGRAKIIVSMAIWGSVGIFARYSNLSGLKLAFYRVLLGSFIFLFFYTLNDSRWIKKAFSKIKPKVHLVFLLGAVLGLNWVFFFSAVLYTDIAKATLIYYLAPVIVVILSATFLKEEITIKRVILILIAFLGAFIIGTQGEISLKSKDFLGIIFAFLGALFYAGVTILGRYLRDIESSYLTFFQLFVAMLVLFPLVEFFDGLKVSTYSLSVVGIIAIVHTAFALLIYMDGLKEVEANEAALLSYIDPLSAVVYALLILGEVPTARTIIGGTLILMASILDLKMR</sequence>
<feature type="transmembrane region" description="Helical" evidence="1">
    <location>
        <begin position="97"/>
        <end position="115"/>
    </location>
</feature>
<dbReference type="InterPro" id="IPR037185">
    <property type="entry name" value="EmrE-like"/>
</dbReference>
<organism evidence="3 4">
    <name type="scientific">Thermococcus sibiricus</name>
    <dbReference type="NCBI Taxonomy" id="172049"/>
    <lineage>
        <taxon>Archaea</taxon>
        <taxon>Methanobacteriati</taxon>
        <taxon>Methanobacteriota</taxon>
        <taxon>Thermococci</taxon>
        <taxon>Thermococcales</taxon>
        <taxon>Thermococcaceae</taxon>
        <taxon>Thermococcus</taxon>
    </lineage>
</organism>
<keyword evidence="1" id="KW-0472">Membrane</keyword>